<dbReference type="OrthoDB" id="241340at2759"/>
<dbReference type="Proteomes" id="UP000800094">
    <property type="component" value="Unassembled WGS sequence"/>
</dbReference>
<dbReference type="RefSeq" id="XP_033686944.1">
    <property type="nucleotide sequence ID" value="XM_033824782.1"/>
</dbReference>
<feature type="domain" description="tRNA/rRNA methyltransferase SpoU type" evidence="4">
    <location>
        <begin position="1049"/>
        <end position="1198"/>
    </location>
</feature>
<dbReference type="InterPro" id="IPR044748">
    <property type="entry name" value="Trm3/TARBP1_C"/>
</dbReference>
<reference evidence="5" key="1">
    <citation type="journal article" date="2020" name="Stud. Mycol.">
        <title>101 Dothideomycetes genomes: a test case for predicting lifestyles and emergence of pathogens.</title>
        <authorList>
            <person name="Haridas S."/>
            <person name="Albert R."/>
            <person name="Binder M."/>
            <person name="Bloem J."/>
            <person name="Labutti K."/>
            <person name="Salamov A."/>
            <person name="Andreopoulos B."/>
            <person name="Baker S."/>
            <person name="Barry K."/>
            <person name="Bills G."/>
            <person name="Bluhm B."/>
            <person name="Cannon C."/>
            <person name="Castanera R."/>
            <person name="Culley D."/>
            <person name="Daum C."/>
            <person name="Ezra D."/>
            <person name="Gonzalez J."/>
            <person name="Henrissat B."/>
            <person name="Kuo A."/>
            <person name="Liang C."/>
            <person name="Lipzen A."/>
            <person name="Lutzoni F."/>
            <person name="Magnuson J."/>
            <person name="Mondo S."/>
            <person name="Nolan M."/>
            <person name="Ohm R."/>
            <person name="Pangilinan J."/>
            <person name="Park H.-J."/>
            <person name="Ramirez L."/>
            <person name="Alfaro M."/>
            <person name="Sun H."/>
            <person name="Tritt A."/>
            <person name="Yoshinaga Y."/>
            <person name="Zwiers L.-H."/>
            <person name="Turgeon B."/>
            <person name="Goodwin S."/>
            <person name="Spatafora J."/>
            <person name="Crous P."/>
            <person name="Grigoriev I."/>
        </authorList>
    </citation>
    <scope>NUCLEOTIDE SEQUENCE</scope>
    <source>
        <strain evidence="5">CBS 122368</strain>
    </source>
</reference>
<dbReference type="Gene3D" id="3.40.1280.10">
    <property type="match status" value="1"/>
</dbReference>
<keyword evidence="6" id="KW-1185">Reference proteome</keyword>
<dbReference type="GO" id="GO:0003723">
    <property type="term" value="F:RNA binding"/>
    <property type="evidence" value="ECO:0007669"/>
    <property type="project" value="InterPro"/>
</dbReference>
<dbReference type="PANTHER" id="PTHR12029:SF11">
    <property type="entry name" value="METHYLTRANSFERASE TARBP1-RELATED"/>
    <property type="match status" value="1"/>
</dbReference>
<evidence type="ECO:0000259" key="4">
    <source>
        <dbReference type="Pfam" id="PF00588"/>
    </source>
</evidence>
<evidence type="ECO:0000256" key="1">
    <source>
        <dbReference type="ARBA" id="ARBA00022603"/>
    </source>
</evidence>
<feature type="region of interest" description="Disordered" evidence="3">
    <location>
        <begin position="976"/>
        <end position="1005"/>
    </location>
</feature>
<dbReference type="InterPro" id="IPR029028">
    <property type="entry name" value="Alpha/beta_knot_MTases"/>
</dbReference>
<dbReference type="InterPro" id="IPR045330">
    <property type="entry name" value="TRM3/TARBP1"/>
</dbReference>
<proteinExistence type="predicted"/>
<dbReference type="GO" id="GO:0016423">
    <property type="term" value="F:tRNA (guanine) methyltransferase activity"/>
    <property type="evidence" value="ECO:0007669"/>
    <property type="project" value="InterPro"/>
</dbReference>
<dbReference type="InterPro" id="IPR029026">
    <property type="entry name" value="tRNA_m1G_MTases_N"/>
</dbReference>
<dbReference type="SUPFAM" id="SSF75217">
    <property type="entry name" value="alpha/beta knot"/>
    <property type="match status" value="1"/>
</dbReference>
<dbReference type="AlphaFoldDB" id="A0A6A6IQT4"/>
<dbReference type="InterPro" id="IPR001537">
    <property type="entry name" value="SpoU_MeTrfase"/>
</dbReference>
<evidence type="ECO:0000256" key="2">
    <source>
        <dbReference type="ARBA" id="ARBA00022679"/>
    </source>
</evidence>
<dbReference type="CDD" id="cd18091">
    <property type="entry name" value="SpoU-like_TRM3-like"/>
    <property type="match status" value="1"/>
</dbReference>
<dbReference type="GO" id="GO:0030488">
    <property type="term" value="P:tRNA methylation"/>
    <property type="evidence" value="ECO:0007669"/>
    <property type="project" value="InterPro"/>
</dbReference>
<name>A0A6A6IQT4_9PLEO</name>
<keyword evidence="2" id="KW-0808">Transferase</keyword>
<protein>
    <recommendedName>
        <fullName evidence="4">tRNA/rRNA methyltransferase SpoU type domain-containing protein</fullName>
    </recommendedName>
</protein>
<evidence type="ECO:0000256" key="3">
    <source>
        <dbReference type="SAM" id="MobiDB-lite"/>
    </source>
</evidence>
<organism evidence="5 6">
    <name type="scientific">Trematosphaeria pertusa</name>
    <dbReference type="NCBI Taxonomy" id="390896"/>
    <lineage>
        <taxon>Eukaryota</taxon>
        <taxon>Fungi</taxon>
        <taxon>Dikarya</taxon>
        <taxon>Ascomycota</taxon>
        <taxon>Pezizomycotina</taxon>
        <taxon>Dothideomycetes</taxon>
        <taxon>Pleosporomycetidae</taxon>
        <taxon>Pleosporales</taxon>
        <taxon>Massarineae</taxon>
        <taxon>Trematosphaeriaceae</taxon>
        <taxon>Trematosphaeria</taxon>
    </lineage>
</organism>
<evidence type="ECO:0000313" key="6">
    <source>
        <dbReference type="Proteomes" id="UP000800094"/>
    </source>
</evidence>
<keyword evidence="1" id="KW-0489">Methyltransferase</keyword>
<accession>A0A6A6IQT4</accession>
<dbReference type="Pfam" id="PF00588">
    <property type="entry name" value="SpoU_methylase"/>
    <property type="match status" value="1"/>
</dbReference>
<gene>
    <name evidence="5" type="ORF">BU26DRAFT_451936</name>
</gene>
<sequence>MLLYGRVSDLILSRIPIESNDVDRLYTLADMSVSNAQVGSKIFSQLVDYLVKITGDELFWNDSEELVYRGESSSREEHVHRALAYLNFLRVSYWLPPAQNHYITPEILELLVSCVGKDVVDEAVHDTLSALLNLLARPPIVALCMDKATDPWLRIDPELKKPVAKTDMIGHSFFVRLLELPPEYFSINAGKAFRTWFQWVVYACANGLELESVYDPLYWSRLRIGLLEGFADQRKYCLGILRQSLLLAQRNIDTPQMVVSIERRSTYETQYERFSTLFETIILDRYPNQVQACLPELTALLGPTSVIAPNWTTALLSAALKHKIQDGIRKLVGNWYLAYVTEEKGPIAAHANFLVEGYLPWATQGSLFTSTLVSDRTITSCSHGAALSNVITKFIVAMPTDLDRRRLLAKVLSFILNTGGKIFASSVLYLLEGLLNGFNAQPTTLEAAELELIFRISRIPSLPEIATDLCCTYCVQLSKFADPLLLHPEGLPGYGVLMSRFEALGNYPPAGSDNSMNQHSISQLKTDDSPLQGFLEQLRTSRHKSIQNDAFALACARFIAILDKNSATSFPPHELLEVLEAYWEEADRQEYPRPVIINLPPLSFHATCMRICVREHSSGGSDEDSPLTNFLSKAVTQLQRLTEGRSYILPVLAIALRKACFLVPQIMSILPLEHFFVRFINNPPYPKREFLFEAVAAGKLQKYLPHRDYASYYGQREWYGYAAIIDLFNRIPEEQLALAKRVFDRLIEPWRAQKPPIPIISKWKDVLQLQVILLLTESCINESDAEQYLDVFIHALVLEPWPRYRFLLEWIIARIYCRFPSKTQRILKDVASLDENSPVHVASLIKLATLVAPFLDSEDFALKLMIQLVPLSASPKVHIRHEAHFLFPTIFGLAEDRKWSTITDNPAFQALNNHVRGLDKFSAAPSTIRTLTLDAVKDYTIVDIFQGRYLTIETPEIERVVYDEFVSLYAEDSRHSSTQIPQAHTPLGDTESNRTTPESSLPSEGQAVISGEAAEPNPAFFQTKSGFDVISLLPAPGPPSAQTKRPASVILIASLIDNPTNLGGLSRISESFGLEALYIDDLKKTGHKDFKATSVTSEKHFPIRELRMPAIPEFLVSLKRRGYEVVGVEQTDRSGILGEEKGVKGIGTLPKKCVLVLGSEKGGITAEVLAVVDRCVEIKTVGVTRSLNVQTAGGIAVYEWWREWGGQI</sequence>
<dbReference type="EMBL" id="ML987192">
    <property type="protein sequence ID" value="KAF2251940.1"/>
    <property type="molecule type" value="Genomic_DNA"/>
</dbReference>
<evidence type="ECO:0000313" key="5">
    <source>
        <dbReference type="EMBL" id="KAF2251940.1"/>
    </source>
</evidence>
<dbReference type="GeneID" id="54578112"/>
<dbReference type="PANTHER" id="PTHR12029">
    <property type="entry name" value="RNA METHYLTRANSFERASE"/>
    <property type="match status" value="1"/>
</dbReference>
<feature type="compositionally biased region" description="Polar residues" evidence="3">
    <location>
        <begin position="993"/>
        <end position="1003"/>
    </location>
</feature>